<name>D3VKY7_XENNA</name>
<dbReference type="HOGENOM" id="CLU_3124277_0_0_6"/>
<dbReference type="KEGG" id="xne:XNC1_3193"/>
<proteinExistence type="predicted"/>
<organism evidence="1 2">
    <name type="scientific">Xenorhabdus nematophila (strain ATCC 19061 / DSM 3370 / CCUG 14189 / LMG 1036 / NCIMB 9965 / AN6)</name>
    <dbReference type="NCBI Taxonomy" id="406817"/>
    <lineage>
        <taxon>Bacteria</taxon>
        <taxon>Pseudomonadati</taxon>
        <taxon>Pseudomonadota</taxon>
        <taxon>Gammaproteobacteria</taxon>
        <taxon>Enterobacterales</taxon>
        <taxon>Morganellaceae</taxon>
        <taxon>Xenorhabdus</taxon>
    </lineage>
</organism>
<evidence type="ECO:0000313" key="2">
    <source>
        <dbReference type="Proteomes" id="UP000008075"/>
    </source>
</evidence>
<reference evidence="1 2" key="1">
    <citation type="journal article" date="2011" name="PLoS ONE">
        <title>The entomopathogenic bacterial endosymbionts xenorhabdus and photorhabdus: convergent lifestyles from divergent genomes.</title>
        <authorList>
            <person name="Chaston J.M."/>
            <person name="Suen G."/>
            <person name="Tucker S.L."/>
            <person name="Andersen A.W."/>
            <person name="Bhasin A."/>
            <person name="Bode E."/>
            <person name="Bode H.B."/>
            <person name="Brachmann A.O."/>
            <person name="Cowles C.E."/>
            <person name="Cowles K.N."/>
            <person name="Darby C."/>
            <person name="de Leon L."/>
            <person name="Drace K."/>
            <person name="Du Z."/>
            <person name="Givaudan A."/>
            <person name="Herbert Tran E.E."/>
            <person name="Jewell K.A."/>
            <person name="Knack J.J."/>
            <person name="Krasomil-Osterfeld K.C."/>
            <person name="Kukor R."/>
            <person name="Lanois A."/>
            <person name="Latreille P."/>
            <person name="Leimgruber N.K."/>
            <person name="Lipke C.M."/>
            <person name="Liu R."/>
            <person name="Lu X."/>
            <person name="Martens E.C."/>
            <person name="Marri P.R."/>
            <person name="Medigue C."/>
            <person name="Menard M.L."/>
            <person name="Miller N.M."/>
            <person name="Morales-Soto N."/>
            <person name="Norton S."/>
            <person name="Ogier J.C."/>
            <person name="Orchard S.S."/>
            <person name="Park D."/>
            <person name="Park Y."/>
            <person name="Qurollo B.A."/>
            <person name="Sugar D.R."/>
            <person name="Richards G.R."/>
            <person name="Rouy Z."/>
            <person name="Slominski B."/>
            <person name="Slominski K."/>
            <person name="Snyder H."/>
            <person name="Tjaden B.C."/>
            <person name="van der Hoeven R."/>
            <person name="Welch R.D."/>
            <person name="Wheeler C."/>
            <person name="Xiang B."/>
            <person name="Barbazuk B."/>
            <person name="Gaudriault S."/>
            <person name="Goodner B."/>
            <person name="Slater S.C."/>
            <person name="Forst S."/>
            <person name="Goldman B.S."/>
            <person name="Goodrich-Blair H."/>
        </authorList>
    </citation>
    <scope>NUCLEOTIDE SEQUENCE [LARGE SCALE GENOMIC DNA]</scope>
    <source>
        <strain evidence="2">ATCC 19061 / DSM 3370 / CCUG 14189 / LMG 1036 / NCIMB 9965 / AN6</strain>
    </source>
</reference>
<dbReference type="EMBL" id="FN667742">
    <property type="protein sequence ID" value="CBJ91245.1"/>
    <property type="molecule type" value="Genomic_DNA"/>
</dbReference>
<accession>D3VKY7</accession>
<evidence type="ECO:0000313" key="1">
    <source>
        <dbReference type="EMBL" id="CBJ91245.1"/>
    </source>
</evidence>
<dbReference type="STRING" id="406817.XNC1_3193"/>
<gene>
    <name evidence="1" type="ordered locus">XNC1_3193</name>
</gene>
<keyword evidence="2" id="KW-1185">Reference proteome</keyword>
<dbReference type="AlphaFoldDB" id="D3VKY7"/>
<protein>
    <submittedName>
        <fullName evidence="1">Uncharacterized protein</fullName>
    </submittedName>
</protein>
<dbReference type="Proteomes" id="UP000008075">
    <property type="component" value="Chromosome"/>
</dbReference>
<sequence length="50" mass="5636">MPPSCNLKDDGYITNGLFQEDLIVLYLEAVRNKLDGELCTFLLCVTVMLL</sequence>